<evidence type="ECO:0000313" key="2">
    <source>
        <dbReference type="Proteomes" id="UP000002774"/>
    </source>
</evidence>
<dbReference type="Proteomes" id="UP000002774">
    <property type="component" value="Chromosome"/>
</dbReference>
<reference evidence="1" key="1">
    <citation type="submission" date="2011-09" db="EMBL/GenBank/DDBJ databases">
        <title>The permanent draft genome of Mucilaginibacter paludis DSM 18603.</title>
        <authorList>
            <consortium name="US DOE Joint Genome Institute (JGI-PGF)"/>
            <person name="Lucas S."/>
            <person name="Han J."/>
            <person name="Lapidus A."/>
            <person name="Bruce D."/>
            <person name="Goodwin L."/>
            <person name="Pitluck S."/>
            <person name="Peters L."/>
            <person name="Kyrpides N."/>
            <person name="Mavromatis K."/>
            <person name="Ivanova N."/>
            <person name="Mikhailova N."/>
            <person name="Held B."/>
            <person name="Detter J.C."/>
            <person name="Tapia R."/>
            <person name="Han C."/>
            <person name="Land M."/>
            <person name="Hauser L."/>
            <person name="Markowitz V."/>
            <person name="Cheng J.-F."/>
            <person name="Hugenholtz P."/>
            <person name="Woyke T."/>
            <person name="Wu D."/>
            <person name="Tindall B."/>
            <person name="Brambilla E."/>
            <person name="Klenk H.-P."/>
            <person name="Eisen J.A."/>
        </authorList>
    </citation>
    <scope>NUCLEOTIDE SEQUENCE [LARGE SCALE GENOMIC DNA]</scope>
    <source>
        <strain evidence="1">DSM 18603</strain>
    </source>
</reference>
<gene>
    <name evidence="1" type="ORF">Mucpa_5642</name>
</gene>
<accession>H1Y176</accession>
<dbReference type="eggNOG" id="ENOG5033MQY">
    <property type="taxonomic scope" value="Bacteria"/>
</dbReference>
<dbReference type="AlphaFoldDB" id="H1Y176"/>
<organism evidence="1 2">
    <name type="scientific">Mucilaginibacter paludis DSM 18603</name>
    <dbReference type="NCBI Taxonomy" id="714943"/>
    <lineage>
        <taxon>Bacteria</taxon>
        <taxon>Pseudomonadati</taxon>
        <taxon>Bacteroidota</taxon>
        <taxon>Sphingobacteriia</taxon>
        <taxon>Sphingobacteriales</taxon>
        <taxon>Sphingobacteriaceae</taxon>
        <taxon>Mucilaginibacter</taxon>
    </lineage>
</organism>
<dbReference type="EMBL" id="CM001403">
    <property type="protein sequence ID" value="EHQ29711.1"/>
    <property type="molecule type" value="Genomic_DNA"/>
</dbReference>
<evidence type="ECO:0000313" key="1">
    <source>
        <dbReference type="EMBL" id="EHQ29711.1"/>
    </source>
</evidence>
<evidence type="ECO:0008006" key="3">
    <source>
        <dbReference type="Google" id="ProtNLM"/>
    </source>
</evidence>
<proteinExistence type="predicted"/>
<dbReference type="HOGENOM" id="CLU_1089126_0_0_10"/>
<sequence length="255" mass="29672">MPKLRKCAYCKKEVKLTREHIWPSCLITRMPELQVNYLKNNRLFTAGDLVIADVCAACNNIKLSPLDAYFCSLYDGYFKTYKEDLTPFKFEYDYNLLLRSLLKITYNSSRTVNREYNDFEKYREFILTGNGIHQEILIKLDIVQPAMVKGKKFYPSSARCGEIQIGGPTPNFLLRLIAVNSFYFYIVISKSAVLRSDMEEEFNRIFDNLQGTIIHPYKQGVIVDTFSDVDTLNSHGDFLASTQELYFEYVAKKKR</sequence>
<name>H1Y176_9SPHI</name>
<protein>
    <recommendedName>
        <fullName evidence="3">HNH endonuclease 5 domain-containing protein</fullName>
    </recommendedName>
</protein>
<dbReference type="RefSeq" id="WP_008511043.1">
    <property type="nucleotide sequence ID" value="NZ_CM001403.1"/>
</dbReference>
<dbReference type="STRING" id="714943.Mucpa_5642"/>
<keyword evidence="2" id="KW-1185">Reference proteome</keyword>